<evidence type="ECO:0000313" key="3">
    <source>
        <dbReference type="Proteomes" id="UP000238479"/>
    </source>
</evidence>
<gene>
    <name evidence="2" type="ORF">RchiOBHm_Chr6g0283581</name>
</gene>
<keyword evidence="3" id="KW-1185">Reference proteome</keyword>
<keyword evidence="1" id="KW-0812">Transmembrane</keyword>
<dbReference type="Proteomes" id="UP000238479">
    <property type="component" value="Chromosome 6"/>
</dbReference>
<keyword evidence="1" id="KW-0472">Membrane</keyword>
<dbReference type="AlphaFoldDB" id="A0A2P6PU14"/>
<sequence>MPLTQVYQMVPSVSSFFYCVLLFIYTKTIEDLREASIFTDCNYSTVSNFTIKIDSDEIKPCNQI</sequence>
<accession>A0A2P6PU14</accession>
<comment type="caution">
    <text evidence="2">The sequence shown here is derived from an EMBL/GenBank/DDBJ whole genome shotgun (WGS) entry which is preliminary data.</text>
</comment>
<reference evidence="2 3" key="1">
    <citation type="journal article" date="2018" name="Nat. Genet.">
        <title>The Rosa genome provides new insights in the design of modern roses.</title>
        <authorList>
            <person name="Bendahmane M."/>
        </authorList>
    </citation>
    <scope>NUCLEOTIDE SEQUENCE [LARGE SCALE GENOMIC DNA]</scope>
    <source>
        <strain evidence="3">cv. Old Blush</strain>
    </source>
</reference>
<proteinExistence type="predicted"/>
<feature type="transmembrane region" description="Helical" evidence="1">
    <location>
        <begin position="6"/>
        <end position="25"/>
    </location>
</feature>
<protein>
    <submittedName>
        <fullName evidence="2">Uncharacterized protein</fullName>
    </submittedName>
</protein>
<organism evidence="2 3">
    <name type="scientific">Rosa chinensis</name>
    <name type="common">China rose</name>
    <dbReference type="NCBI Taxonomy" id="74649"/>
    <lineage>
        <taxon>Eukaryota</taxon>
        <taxon>Viridiplantae</taxon>
        <taxon>Streptophyta</taxon>
        <taxon>Embryophyta</taxon>
        <taxon>Tracheophyta</taxon>
        <taxon>Spermatophyta</taxon>
        <taxon>Magnoliopsida</taxon>
        <taxon>eudicotyledons</taxon>
        <taxon>Gunneridae</taxon>
        <taxon>Pentapetalae</taxon>
        <taxon>rosids</taxon>
        <taxon>fabids</taxon>
        <taxon>Rosales</taxon>
        <taxon>Rosaceae</taxon>
        <taxon>Rosoideae</taxon>
        <taxon>Rosoideae incertae sedis</taxon>
        <taxon>Rosa</taxon>
    </lineage>
</organism>
<name>A0A2P6PU14_ROSCH</name>
<keyword evidence="1" id="KW-1133">Transmembrane helix</keyword>
<dbReference type="EMBL" id="PDCK01000044">
    <property type="protein sequence ID" value="PRQ25428.1"/>
    <property type="molecule type" value="Genomic_DNA"/>
</dbReference>
<evidence type="ECO:0000256" key="1">
    <source>
        <dbReference type="SAM" id="Phobius"/>
    </source>
</evidence>
<evidence type="ECO:0000313" key="2">
    <source>
        <dbReference type="EMBL" id="PRQ25428.1"/>
    </source>
</evidence>
<dbReference type="Gramene" id="PRQ25428">
    <property type="protein sequence ID" value="PRQ25428"/>
    <property type="gene ID" value="RchiOBHm_Chr6g0283581"/>
</dbReference>